<name>A0A446CGH5_9BURK</name>
<dbReference type="Pfam" id="PF05159">
    <property type="entry name" value="Capsule_synth"/>
    <property type="match status" value="1"/>
</dbReference>
<organism evidence="1 2">
    <name type="scientific">Achromobacter agilis</name>
    <dbReference type="NCBI Taxonomy" id="1353888"/>
    <lineage>
        <taxon>Bacteria</taxon>
        <taxon>Pseudomonadati</taxon>
        <taxon>Pseudomonadota</taxon>
        <taxon>Betaproteobacteria</taxon>
        <taxon>Burkholderiales</taxon>
        <taxon>Alcaligenaceae</taxon>
        <taxon>Achromobacter</taxon>
    </lineage>
</organism>
<dbReference type="InterPro" id="IPR007833">
    <property type="entry name" value="Capsule_polysaccharide_synth"/>
</dbReference>
<proteinExistence type="predicted"/>
<evidence type="ECO:0000313" key="2">
    <source>
        <dbReference type="Proteomes" id="UP000289184"/>
    </source>
</evidence>
<dbReference type="AlphaFoldDB" id="A0A446CGH5"/>
<dbReference type="GO" id="GO:0000271">
    <property type="term" value="P:polysaccharide biosynthetic process"/>
    <property type="evidence" value="ECO:0007669"/>
    <property type="project" value="InterPro"/>
</dbReference>
<gene>
    <name evidence="1" type="ORF">AGI3411_02857</name>
</gene>
<dbReference type="EMBL" id="UFQB01000010">
    <property type="protein sequence ID" value="SSW66977.1"/>
    <property type="molecule type" value="Genomic_DNA"/>
</dbReference>
<dbReference type="GO" id="GO:0015774">
    <property type="term" value="P:polysaccharide transport"/>
    <property type="evidence" value="ECO:0007669"/>
    <property type="project" value="InterPro"/>
</dbReference>
<dbReference type="CDD" id="cd16441">
    <property type="entry name" value="beta_Kdo_transferase_KpsS"/>
    <property type="match status" value="1"/>
</dbReference>
<reference evidence="1 2" key="1">
    <citation type="submission" date="2018-07" db="EMBL/GenBank/DDBJ databases">
        <authorList>
            <person name="Peeters C."/>
        </authorList>
    </citation>
    <scope>NUCLEOTIDE SEQUENCE [LARGE SCALE GENOMIC DNA]</scope>
    <source>
        <strain evidence="1 2">LMG 3411</strain>
    </source>
</reference>
<evidence type="ECO:0008006" key="3">
    <source>
        <dbReference type="Google" id="ProtNLM"/>
    </source>
</evidence>
<keyword evidence="2" id="KW-1185">Reference proteome</keyword>
<evidence type="ECO:0000313" key="1">
    <source>
        <dbReference type="EMBL" id="SSW66977.1"/>
    </source>
</evidence>
<sequence>MENLPDFYKLEFERHGITDVVLFGDCRPVHRPAIELAKQAGIRVHVFEEGYFRPYWVTLERGGVNGYSALPLDPEYYRQRAKEVPDYDNGTPFVSPFWKRAAYDVGYNFWAGLNPVLHRGVKSHVPHNPATEYANYLRKGLGTHINRRRAKAIQARVTLDANLPPYYLFPLQLTTDSQIIHHSDFENMSQAMDKVIRSFARHAPEHSLLLIKAHPLDPGLVNYARHIRRLSKELLLGKRVLYIDGGHLPALINGSSAVITINSTVGASALLHGKPTKALGRAIYDIPGLTDQQDLDEFWLHQQKPDVHLFRKFRNVVIHDTQINGGFYCKPGIDLSVNNSLQKLLF</sequence>
<protein>
    <recommendedName>
        <fullName evidence="3">Capsule polysaccharide biosynthesis protein</fullName>
    </recommendedName>
</protein>
<dbReference type="Proteomes" id="UP000289184">
    <property type="component" value="Unassembled WGS sequence"/>
</dbReference>
<accession>A0A446CGH5</accession>